<gene>
    <name evidence="4" type="ORF">FTOL_10765</name>
</gene>
<protein>
    <recommendedName>
        <fullName evidence="3">Xylanolytic transcriptional activator regulatory domain-containing protein</fullName>
    </recommendedName>
</protein>
<evidence type="ECO:0000256" key="2">
    <source>
        <dbReference type="SAM" id="MobiDB-lite"/>
    </source>
</evidence>
<feature type="region of interest" description="Disordered" evidence="2">
    <location>
        <begin position="30"/>
        <end position="72"/>
    </location>
</feature>
<feature type="compositionally biased region" description="Low complexity" evidence="2">
    <location>
        <begin position="37"/>
        <end position="50"/>
    </location>
</feature>
<dbReference type="Pfam" id="PF04082">
    <property type="entry name" value="Fungal_trans"/>
    <property type="match status" value="1"/>
</dbReference>
<dbReference type="CDD" id="cd12148">
    <property type="entry name" value="fungal_TF_MHR"/>
    <property type="match status" value="1"/>
</dbReference>
<accession>A0AAE8SMT2</accession>
<dbReference type="Proteomes" id="UP001187734">
    <property type="component" value="Unassembled WGS sequence"/>
</dbReference>
<keyword evidence="5" id="KW-1185">Reference proteome</keyword>
<dbReference type="SMART" id="SM00906">
    <property type="entry name" value="Fungal_trans"/>
    <property type="match status" value="1"/>
</dbReference>
<dbReference type="AlphaFoldDB" id="A0AAE8SMT2"/>
<feature type="domain" description="Xylanolytic transcriptional activator regulatory" evidence="3">
    <location>
        <begin position="268"/>
        <end position="341"/>
    </location>
</feature>
<name>A0AAE8SMT2_9HYPO</name>
<sequence>MSFPQGSFKTLISKREEYVHSLEARLARVETHLDKQPAPSTSTPTYAPASKRASSLSPAGSSEPGVDVTPSPVGRLYEGSSSFINQFVQASKEIQQSAVAETPEAAQTLSESFDKLNSILHDQEEKKPPVAAITRSVPEISPLPATIVLAIIRKIKAHPARFFPGQAITDVRLIEHLCQKVYFPTEPVTLGHITSVNGIMRLLLREFIVTEDSLGQEYDLKELKAQAERSFDLGLETFEVLTVPSFENVIVITTAVLKIQNESKPVLSRALINAGLCHCQMLGYHREITLQKDKSGFAESKRRLFWTLYVYDKTNSLHLGNASRVQDFEIDAHYPTLPENPAEKPWIELFNLAIRLGKIQGLVFDKLYSVAGLQSPAVERRQQIDALIIDMHQWRNALDQIDGSRVYYTKIYELSLTHWDIMYYATLTTLLRAPAMPGVGTDMTSQCFQAARLALQSHLRAFSGYGGQKMFSKADYIDWALHNSSFTPFVVIFLHSIAAASLEDVNLLEQIVNTFRSAREIHAGAEKLYQICDTFARLARRMVESRNTSVGMYDQNTDSLQVVGVSENVPLSWHESVAQPEGGNAEGDGFTGFLNDDMTSILADWINGQPPSTEMFAMDFGE</sequence>
<comment type="caution">
    <text evidence="4">The sequence shown here is derived from an EMBL/GenBank/DDBJ whole genome shotgun (WGS) entry which is preliminary data.</text>
</comment>
<dbReference type="PANTHER" id="PTHR46910:SF5">
    <property type="entry name" value="ZN(II)2CYS6 TRANSCRIPTION FACTOR (EUROFUNG)"/>
    <property type="match status" value="1"/>
</dbReference>
<evidence type="ECO:0000313" key="5">
    <source>
        <dbReference type="Proteomes" id="UP001187734"/>
    </source>
</evidence>
<evidence type="ECO:0000259" key="3">
    <source>
        <dbReference type="SMART" id="SM00906"/>
    </source>
</evidence>
<dbReference type="EMBL" id="ONZP01000443">
    <property type="protein sequence ID" value="SPJ84248.1"/>
    <property type="molecule type" value="Genomic_DNA"/>
</dbReference>
<proteinExistence type="predicted"/>
<reference evidence="4" key="1">
    <citation type="submission" date="2018-03" db="EMBL/GenBank/DDBJ databases">
        <authorList>
            <person name="Guldener U."/>
        </authorList>
    </citation>
    <scope>NUCLEOTIDE SEQUENCE</scope>
</reference>
<organism evidence="4 5">
    <name type="scientific">Fusarium torulosum</name>
    <dbReference type="NCBI Taxonomy" id="33205"/>
    <lineage>
        <taxon>Eukaryota</taxon>
        <taxon>Fungi</taxon>
        <taxon>Dikarya</taxon>
        <taxon>Ascomycota</taxon>
        <taxon>Pezizomycotina</taxon>
        <taxon>Sordariomycetes</taxon>
        <taxon>Hypocreomycetidae</taxon>
        <taxon>Hypocreales</taxon>
        <taxon>Nectriaceae</taxon>
        <taxon>Fusarium</taxon>
    </lineage>
</organism>
<evidence type="ECO:0000256" key="1">
    <source>
        <dbReference type="ARBA" id="ARBA00023242"/>
    </source>
</evidence>
<dbReference type="PANTHER" id="PTHR46910">
    <property type="entry name" value="TRANSCRIPTION FACTOR PDR1"/>
    <property type="match status" value="1"/>
</dbReference>
<evidence type="ECO:0000313" key="4">
    <source>
        <dbReference type="EMBL" id="SPJ84248.1"/>
    </source>
</evidence>
<dbReference type="GO" id="GO:0003700">
    <property type="term" value="F:DNA-binding transcription factor activity"/>
    <property type="evidence" value="ECO:0007669"/>
    <property type="project" value="InterPro"/>
</dbReference>
<dbReference type="GO" id="GO:0008270">
    <property type="term" value="F:zinc ion binding"/>
    <property type="evidence" value="ECO:0007669"/>
    <property type="project" value="InterPro"/>
</dbReference>
<dbReference type="InterPro" id="IPR050987">
    <property type="entry name" value="AtrR-like"/>
</dbReference>
<dbReference type="GO" id="GO:0006351">
    <property type="term" value="P:DNA-templated transcription"/>
    <property type="evidence" value="ECO:0007669"/>
    <property type="project" value="InterPro"/>
</dbReference>
<dbReference type="GO" id="GO:0003677">
    <property type="term" value="F:DNA binding"/>
    <property type="evidence" value="ECO:0007669"/>
    <property type="project" value="InterPro"/>
</dbReference>
<keyword evidence="1" id="KW-0539">Nucleus</keyword>
<dbReference type="InterPro" id="IPR007219">
    <property type="entry name" value="XnlR_reg_dom"/>
</dbReference>